<dbReference type="EC" id="5.2.1.8" evidence="1"/>
<dbReference type="GO" id="GO:0003755">
    <property type="term" value="F:peptidyl-prolyl cis-trans isomerase activity"/>
    <property type="evidence" value="ECO:0007669"/>
    <property type="project" value="UniProtKB-KW"/>
</dbReference>
<dbReference type="EMBL" id="JAAGVY010000003">
    <property type="protein sequence ID" value="NEN22497.1"/>
    <property type="molecule type" value="Genomic_DNA"/>
</dbReference>
<dbReference type="SUPFAM" id="SSF50891">
    <property type="entry name" value="Cyclophilin-like"/>
    <property type="match status" value="1"/>
</dbReference>
<organism evidence="5 6">
    <name type="scientific">Cryomorpha ignava</name>
    <dbReference type="NCBI Taxonomy" id="101383"/>
    <lineage>
        <taxon>Bacteria</taxon>
        <taxon>Pseudomonadati</taxon>
        <taxon>Bacteroidota</taxon>
        <taxon>Flavobacteriia</taxon>
        <taxon>Flavobacteriales</taxon>
        <taxon>Cryomorphaceae</taxon>
        <taxon>Cryomorpha</taxon>
    </lineage>
</organism>
<dbReference type="RefSeq" id="WP_163283222.1">
    <property type="nucleotide sequence ID" value="NZ_JAAGVY010000003.1"/>
</dbReference>
<accession>A0A7K3WLH9</accession>
<keyword evidence="3 5" id="KW-0413">Isomerase</keyword>
<dbReference type="PROSITE" id="PS51257">
    <property type="entry name" value="PROKAR_LIPOPROTEIN"/>
    <property type="match status" value="1"/>
</dbReference>
<feature type="domain" description="PPIase cyclophilin-type" evidence="4">
    <location>
        <begin position="90"/>
        <end position="265"/>
    </location>
</feature>
<dbReference type="PROSITE" id="PS50072">
    <property type="entry name" value="CSA_PPIASE_2"/>
    <property type="match status" value="1"/>
</dbReference>
<dbReference type="Gene3D" id="2.40.100.10">
    <property type="entry name" value="Cyclophilin-like"/>
    <property type="match status" value="1"/>
</dbReference>
<gene>
    <name evidence="5" type="ORF">G3O08_03140</name>
</gene>
<proteinExistence type="predicted"/>
<evidence type="ECO:0000259" key="4">
    <source>
        <dbReference type="PROSITE" id="PS50072"/>
    </source>
</evidence>
<evidence type="ECO:0000313" key="6">
    <source>
        <dbReference type="Proteomes" id="UP000486602"/>
    </source>
</evidence>
<name>A0A7K3WLH9_9FLAO</name>
<evidence type="ECO:0000256" key="2">
    <source>
        <dbReference type="ARBA" id="ARBA00023110"/>
    </source>
</evidence>
<dbReference type="InterPro" id="IPR029000">
    <property type="entry name" value="Cyclophilin-like_dom_sf"/>
</dbReference>
<dbReference type="PANTHER" id="PTHR45625">
    <property type="entry name" value="PEPTIDYL-PROLYL CIS-TRANS ISOMERASE-RELATED"/>
    <property type="match status" value="1"/>
</dbReference>
<evidence type="ECO:0000256" key="1">
    <source>
        <dbReference type="ARBA" id="ARBA00013194"/>
    </source>
</evidence>
<dbReference type="InterPro" id="IPR002130">
    <property type="entry name" value="Cyclophilin-type_PPIase_dom"/>
</dbReference>
<reference evidence="5 6" key="1">
    <citation type="submission" date="2020-02" db="EMBL/GenBank/DDBJ databases">
        <title>Out from the shadows clarifying the taxonomy of the family Cryomorphaceae and related taxa by utilizing the GTDB taxonomic framework.</title>
        <authorList>
            <person name="Bowman J.P."/>
        </authorList>
    </citation>
    <scope>NUCLEOTIDE SEQUENCE [LARGE SCALE GENOMIC DNA]</scope>
    <source>
        <strain evidence="5 6">QSSC 1-22</strain>
    </source>
</reference>
<protein>
    <recommendedName>
        <fullName evidence="1">peptidylprolyl isomerase</fullName>
        <ecNumber evidence="1">5.2.1.8</ecNumber>
    </recommendedName>
</protein>
<evidence type="ECO:0000256" key="3">
    <source>
        <dbReference type="ARBA" id="ARBA00023235"/>
    </source>
</evidence>
<evidence type="ECO:0000313" key="5">
    <source>
        <dbReference type="EMBL" id="NEN22497.1"/>
    </source>
</evidence>
<dbReference type="CDD" id="cd00317">
    <property type="entry name" value="cyclophilin"/>
    <property type="match status" value="1"/>
</dbReference>
<keyword evidence="2" id="KW-0697">Rotamase</keyword>
<dbReference type="AlphaFoldDB" id="A0A7K3WLH9"/>
<comment type="caution">
    <text evidence="5">The sequence shown here is derived from an EMBL/GenBank/DDBJ whole genome shotgun (WGS) entry which is preliminary data.</text>
</comment>
<keyword evidence="6" id="KW-1185">Reference proteome</keyword>
<dbReference type="Proteomes" id="UP000486602">
    <property type="component" value="Unassembled WGS sequence"/>
</dbReference>
<sequence length="272" mass="31613">MSEFLKEIKQVFLFFSILFLLGCQSEEVKQSISESDAEIASDSSAQSAADTTVKSFEREFPRLTSKNAEAFLRSYFKENSERKIKLTTRLGVLKFRLYDDTPVHSANFLMLVKREYFNDTEFTRVVENFVVQGGNNDKEQEDIKRLLIGSYELEPEFNQQHLHKKGALAMARRYEENPDKRSSGYNFYFVKGQKFTEPQLLAIERDNEMQIPEWKRQVYRTLGGAPHLDGEHTVFGEIYEGLDVLEKMSLVETDASDWPLKPLIMKMEVIED</sequence>
<dbReference type="Pfam" id="PF00160">
    <property type="entry name" value="Pro_isomerase"/>
    <property type="match status" value="1"/>
</dbReference>
<dbReference type="InterPro" id="IPR044666">
    <property type="entry name" value="Cyclophilin_A-like"/>
</dbReference>
<dbReference type="PANTHER" id="PTHR45625:SF4">
    <property type="entry name" value="PEPTIDYLPROLYL ISOMERASE DOMAIN AND WD REPEAT-CONTAINING PROTEIN 1"/>
    <property type="match status" value="1"/>
</dbReference>